<dbReference type="InterPro" id="IPR013785">
    <property type="entry name" value="Aldolase_TIM"/>
</dbReference>
<dbReference type="AlphaFoldDB" id="A0A9D9DB35"/>
<dbReference type="PANTHER" id="PTHR43090">
    <property type="entry name" value="1-(5-PHOSPHORIBOSYL)-5-[(5-PHOSPHORIBOSYLAMINO)METHYLIDENEAMINO] IMIDAZOLE-4-CARBOXAMIDE ISOMERASE"/>
    <property type="match status" value="1"/>
</dbReference>
<protein>
    <submittedName>
        <fullName evidence="6">1-(5-phosphoribosyl)-5-((5-phosphoribosylamino)methylideneamino)imidazole-4-carboxamide isomerase</fullName>
    </submittedName>
</protein>
<organism evidence="6 7">
    <name type="scientific">Candidatus Avisuccinivibrio stercorigallinarum</name>
    <dbReference type="NCBI Taxonomy" id="2840704"/>
    <lineage>
        <taxon>Bacteria</taxon>
        <taxon>Pseudomonadati</taxon>
        <taxon>Pseudomonadota</taxon>
        <taxon>Gammaproteobacteria</taxon>
        <taxon>Aeromonadales</taxon>
        <taxon>Succinivibrionaceae</taxon>
        <taxon>Succinivibrionaceae incertae sedis</taxon>
        <taxon>Candidatus Avisuccinivibrio</taxon>
    </lineage>
</organism>
<sequence length="132" mass="14077">MIIPAIDLIDGKVVRLKQGDYGQKTEFAFDPLERIKEAAAGGAPLMHIVDLDGAKDPKKRQLRLIADLVKQSPIPIQTGGGIRSAEDVQALRDLGVERVVIGSSAVKDPAFGAAMLTGHGSEHITMALDVRV</sequence>
<reference evidence="6" key="1">
    <citation type="submission" date="2020-10" db="EMBL/GenBank/DDBJ databases">
        <authorList>
            <person name="Gilroy R."/>
        </authorList>
    </citation>
    <scope>NUCLEOTIDE SEQUENCE</scope>
    <source>
        <strain evidence="6">17213</strain>
    </source>
</reference>
<evidence type="ECO:0000313" key="6">
    <source>
        <dbReference type="EMBL" id="MBO8415143.1"/>
    </source>
</evidence>
<keyword evidence="6" id="KW-0413">Isomerase</keyword>
<evidence type="ECO:0000256" key="5">
    <source>
        <dbReference type="RuleBase" id="RU003657"/>
    </source>
</evidence>
<dbReference type="GO" id="GO:0005737">
    <property type="term" value="C:cytoplasm"/>
    <property type="evidence" value="ECO:0007669"/>
    <property type="project" value="TreeGrafter"/>
</dbReference>
<dbReference type="InterPro" id="IPR011060">
    <property type="entry name" value="RibuloseP-bd_barrel"/>
</dbReference>
<evidence type="ECO:0000313" key="7">
    <source>
        <dbReference type="Proteomes" id="UP000823631"/>
    </source>
</evidence>
<evidence type="ECO:0000256" key="2">
    <source>
        <dbReference type="ARBA" id="ARBA00022605"/>
    </source>
</evidence>
<dbReference type="GO" id="GO:0000105">
    <property type="term" value="P:L-histidine biosynthetic process"/>
    <property type="evidence" value="ECO:0007669"/>
    <property type="project" value="UniProtKB-KW"/>
</dbReference>
<dbReference type="PANTHER" id="PTHR43090:SF2">
    <property type="entry name" value="1-(5-PHOSPHORIBOSYL)-5-[(5-PHOSPHORIBOSYLAMINO)METHYLIDENEAMINO] IMIDAZOLE-4-CARBOXAMIDE ISOMERASE"/>
    <property type="match status" value="1"/>
</dbReference>
<comment type="caution">
    <text evidence="6">The sequence shown here is derived from an EMBL/GenBank/DDBJ whole genome shotgun (WGS) entry which is preliminary data.</text>
</comment>
<dbReference type="InterPro" id="IPR044524">
    <property type="entry name" value="Isoase_HisA-like"/>
</dbReference>
<dbReference type="SUPFAM" id="SSF51366">
    <property type="entry name" value="Ribulose-phoshate binding barrel"/>
    <property type="match status" value="1"/>
</dbReference>
<dbReference type="InterPro" id="IPR006062">
    <property type="entry name" value="His_biosynth"/>
</dbReference>
<dbReference type="Gene3D" id="3.20.20.70">
    <property type="entry name" value="Aldolase class I"/>
    <property type="match status" value="1"/>
</dbReference>
<reference evidence="6" key="2">
    <citation type="journal article" date="2021" name="PeerJ">
        <title>Extensive microbial diversity within the chicken gut microbiome revealed by metagenomics and culture.</title>
        <authorList>
            <person name="Gilroy R."/>
            <person name="Ravi A."/>
            <person name="Getino M."/>
            <person name="Pursley I."/>
            <person name="Horton D.L."/>
            <person name="Alikhan N.F."/>
            <person name="Baker D."/>
            <person name="Gharbi K."/>
            <person name="Hall N."/>
            <person name="Watson M."/>
            <person name="Adriaenssens E.M."/>
            <person name="Foster-Nyarko E."/>
            <person name="Jarju S."/>
            <person name="Secka A."/>
            <person name="Antonio M."/>
            <person name="Oren A."/>
            <person name="Chaudhuri R.R."/>
            <person name="La Ragione R."/>
            <person name="Hildebrand F."/>
            <person name="Pallen M.J."/>
        </authorList>
    </citation>
    <scope>NUCLEOTIDE SEQUENCE</scope>
    <source>
        <strain evidence="6">17213</strain>
    </source>
</reference>
<dbReference type="Proteomes" id="UP000823631">
    <property type="component" value="Unassembled WGS sequence"/>
</dbReference>
<accession>A0A9D9DB35</accession>
<evidence type="ECO:0000256" key="3">
    <source>
        <dbReference type="ARBA" id="ARBA00023102"/>
    </source>
</evidence>
<dbReference type="EMBL" id="JADINH010000031">
    <property type="protein sequence ID" value="MBO8415143.1"/>
    <property type="molecule type" value="Genomic_DNA"/>
</dbReference>
<evidence type="ECO:0000256" key="4">
    <source>
        <dbReference type="ARBA" id="ARBA00029440"/>
    </source>
</evidence>
<gene>
    <name evidence="6" type="ORF">IAB19_02025</name>
</gene>
<dbReference type="GO" id="GO:0003949">
    <property type="term" value="F:1-(5-phosphoribosyl)-5-[(5-phosphoribosylamino)methylideneamino]imidazole-4-carboxamide isomerase activity"/>
    <property type="evidence" value="ECO:0007669"/>
    <property type="project" value="InterPro"/>
</dbReference>
<keyword evidence="3 5" id="KW-0368">Histidine biosynthesis</keyword>
<feature type="non-terminal residue" evidence="6">
    <location>
        <position position="132"/>
    </location>
</feature>
<proteinExistence type="inferred from homology"/>
<comment type="similarity">
    <text evidence="1 5">Belongs to the HisA/HisF family.</text>
</comment>
<dbReference type="Pfam" id="PF00977">
    <property type="entry name" value="His_biosynth"/>
    <property type="match status" value="1"/>
</dbReference>
<dbReference type="GO" id="GO:0000162">
    <property type="term" value="P:L-tryptophan biosynthetic process"/>
    <property type="evidence" value="ECO:0007669"/>
    <property type="project" value="TreeGrafter"/>
</dbReference>
<comment type="pathway">
    <text evidence="4">Amino-acid biosynthesis.</text>
</comment>
<keyword evidence="2 5" id="KW-0028">Amino-acid biosynthesis</keyword>
<evidence type="ECO:0000256" key="1">
    <source>
        <dbReference type="ARBA" id="ARBA00009667"/>
    </source>
</evidence>
<name>A0A9D9DB35_9GAMM</name>